<keyword evidence="1" id="KW-1133">Transmembrane helix</keyword>
<name>A0A1A9RNK0_EIKCO</name>
<organism evidence="2 3">
    <name type="scientific">Eikenella corrodens</name>
    <dbReference type="NCBI Taxonomy" id="539"/>
    <lineage>
        <taxon>Bacteria</taxon>
        <taxon>Pseudomonadati</taxon>
        <taxon>Pseudomonadota</taxon>
        <taxon>Betaproteobacteria</taxon>
        <taxon>Neisseriales</taxon>
        <taxon>Neisseriaceae</taxon>
        <taxon>Eikenella</taxon>
    </lineage>
</organism>
<evidence type="ECO:0000313" key="2">
    <source>
        <dbReference type="EMBL" id="OAM21973.1"/>
    </source>
</evidence>
<keyword evidence="1" id="KW-0812">Transmembrane</keyword>
<gene>
    <name evidence="2" type="ORF">A7P89_05965</name>
</gene>
<feature type="transmembrane region" description="Helical" evidence="1">
    <location>
        <begin position="43"/>
        <end position="60"/>
    </location>
</feature>
<evidence type="ECO:0000256" key="1">
    <source>
        <dbReference type="SAM" id="Phobius"/>
    </source>
</evidence>
<feature type="transmembrane region" description="Helical" evidence="1">
    <location>
        <begin position="65"/>
        <end position="81"/>
    </location>
</feature>
<accession>A0A1A9RNK0</accession>
<comment type="caution">
    <text evidence="2">The sequence shown here is derived from an EMBL/GenBank/DDBJ whole genome shotgun (WGS) entry which is preliminary data.</text>
</comment>
<dbReference type="EMBL" id="LXSH01000018">
    <property type="protein sequence ID" value="OAM21973.1"/>
    <property type="molecule type" value="Genomic_DNA"/>
</dbReference>
<sequence length="188" mass="21015">MNQSAIDRAAAILFALLSAALIAAFFADSRFFHWAFARHHNPLSWYIRPLFLIPFCLAAYHRSHAGIWATLLLLLSSMFWFPPPDYPNERIRQFLAMEQNFLLGGWNTAKVLASGMVALSLTLIATAFWQRKPRLGLFCLAAAAAGKILWSIRYGRAAGYAVILPAAFGLLLCAIVIGMVLHKIKRRP</sequence>
<evidence type="ECO:0000313" key="3">
    <source>
        <dbReference type="Proteomes" id="UP000078103"/>
    </source>
</evidence>
<feature type="transmembrane region" description="Helical" evidence="1">
    <location>
        <begin position="158"/>
        <end position="181"/>
    </location>
</feature>
<feature type="transmembrane region" description="Helical" evidence="1">
    <location>
        <begin position="135"/>
        <end position="152"/>
    </location>
</feature>
<protein>
    <submittedName>
        <fullName evidence="2">Uncharacterized protein</fullName>
    </submittedName>
</protein>
<feature type="transmembrane region" description="Helical" evidence="1">
    <location>
        <begin position="101"/>
        <end position="128"/>
    </location>
</feature>
<dbReference type="AlphaFoldDB" id="A0A1A9RNK0"/>
<keyword evidence="1" id="KW-0472">Membrane</keyword>
<dbReference type="Proteomes" id="UP000078103">
    <property type="component" value="Unassembled WGS sequence"/>
</dbReference>
<dbReference type="RefSeq" id="WP_064105763.1">
    <property type="nucleotide sequence ID" value="NZ_LXSH01000018.1"/>
</dbReference>
<proteinExistence type="predicted"/>
<reference evidence="3" key="1">
    <citation type="submission" date="2016-05" db="EMBL/GenBank/DDBJ databases">
        <title>Draft genome of Corynebacterium afermentans subsp. afermentans LCDC 88199T.</title>
        <authorList>
            <person name="Bernier A.-M."/>
            <person name="Bernard K."/>
        </authorList>
    </citation>
    <scope>NUCLEOTIDE SEQUENCE [LARGE SCALE GENOMIC DNA]</scope>
    <source>
        <strain evidence="3">NML120819</strain>
    </source>
</reference>